<comment type="similarity">
    <text evidence="2">Belongs to the CD36 family.</text>
</comment>
<gene>
    <name evidence="7" type="ORF">QYM36_009300</name>
</gene>
<evidence type="ECO:0000256" key="5">
    <source>
        <dbReference type="ARBA" id="ARBA00023136"/>
    </source>
</evidence>
<sequence length="170" mass="19364">MRSYLLSELHETYLDLDPIVSVPLKARKCIQINLRFKKSYPFLSFQGLKKDYYFPVLWVEEKGVNESTIAKYASDIFRFADVKDAQKDFWGVCRVKNQSGEEERRRCRGVPEAWGVASQENSHETPMGTEDSYLTINTTASAVAEADQVQMMPDSRSGLIILNKKLKAGS</sequence>
<dbReference type="Pfam" id="PF01130">
    <property type="entry name" value="CD36"/>
    <property type="match status" value="1"/>
</dbReference>
<name>A0AA88L9N4_ARTSF</name>
<comment type="subcellular location">
    <subcellularLocation>
        <location evidence="1">Membrane</location>
    </subcellularLocation>
</comment>
<keyword evidence="3" id="KW-0812">Transmembrane</keyword>
<accession>A0AA88L9N4</accession>
<keyword evidence="4" id="KW-1133">Transmembrane helix</keyword>
<dbReference type="Proteomes" id="UP001187531">
    <property type="component" value="Unassembled WGS sequence"/>
</dbReference>
<evidence type="ECO:0000256" key="6">
    <source>
        <dbReference type="ARBA" id="ARBA00023180"/>
    </source>
</evidence>
<keyword evidence="6" id="KW-0325">Glycoprotein</keyword>
<dbReference type="AlphaFoldDB" id="A0AA88L9N4"/>
<dbReference type="InterPro" id="IPR002159">
    <property type="entry name" value="CD36_fam"/>
</dbReference>
<evidence type="ECO:0000313" key="7">
    <source>
        <dbReference type="EMBL" id="KAK2713385.1"/>
    </source>
</evidence>
<dbReference type="GO" id="GO:0016020">
    <property type="term" value="C:membrane"/>
    <property type="evidence" value="ECO:0007669"/>
    <property type="project" value="UniProtKB-SubCell"/>
</dbReference>
<evidence type="ECO:0000256" key="4">
    <source>
        <dbReference type="ARBA" id="ARBA00022989"/>
    </source>
</evidence>
<organism evidence="7 8">
    <name type="scientific">Artemia franciscana</name>
    <name type="common">Brine shrimp</name>
    <name type="synonym">Artemia sanfranciscana</name>
    <dbReference type="NCBI Taxonomy" id="6661"/>
    <lineage>
        <taxon>Eukaryota</taxon>
        <taxon>Metazoa</taxon>
        <taxon>Ecdysozoa</taxon>
        <taxon>Arthropoda</taxon>
        <taxon>Crustacea</taxon>
        <taxon>Branchiopoda</taxon>
        <taxon>Anostraca</taxon>
        <taxon>Artemiidae</taxon>
        <taxon>Artemia</taxon>
    </lineage>
</organism>
<evidence type="ECO:0000256" key="1">
    <source>
        <dbReference type="ARBA" id="ARBA00004370"/>
    </source>
</evidence>
<protein>
    <submittedName>
        <fullName evidence="7">Uncharacterized protein</fullName>
    </submittedName>
</protein>
<evidence type="ECO:0000313" key="8">
    <source>
        <dbReference type="Proteomes" id="UP001187531"/>
    </source>
</evidence>
<reference evidence="7" key="1">
    <citation type="submission" date="2023-07" db="EMBL/GenBank/DDBJ databases">
        <title>Chromosome-level genome assembly of Artemia franciscana.</title>
        <authorList>
            <person name="Jo E."/>
        </authorList>
    </citation>
    <scope>NUCLEOTIDE SEQUENCE</scope>
    <source>
        <tissue evidence="7">Whole body</tissue>
    </source>
</reference>
<keyword evidence="5" id="KW-0472">Membrane</keyword>
<evidence type="ECO:0000256" key="3">
    <source>
        <dbReference type="ARBA" id="ARBA00022692"/>
    </source>
</evidence>
<comment type="caution">
    <text evidence="7">The sequence shown here is derived from an EMBL/GenBank/DDBJ whole genome shotgun (WGS) entry which is preliminary data.</text>
</comment>
<proteinExistence type="inferred from homology"/>
<dbReference type="EMBL" id="JAVRJZ010000014">
    <property type="protein sequence ID" value="KAK2713385.1"/>
    <property type="molecule type" value="Genomic_DNA"/>
</dbReference>
<evidence type="ECO:0000256" key="2">
    <source>
        <dbReference type="ARBA" id="ARBA00010532"/>
    </source>
</evidence>
<keyword evidence="8" id="KW-1185">Reference proteome</keyword>